<evidence type="ECO:0000313" key="2">
    <source>
        <dbReference type="EMBL" id="TNN79371.1"/>
    </source>
</evidence>
<gene>
    <name evidence="2" type="ORF">EYF80_010395</name>
</gene>
<reference evidence="2 3" key="1">
    <citation type="submission" date="2019-03" db="EMBL/GenBank/DDBJ databases">
        <title>First draft genome of Liparis tanakae, snailfish: a comprehensive survey of snailfish specific genes.</title>
        <authorList>
            <person name="Kim W."/>
            <person name="Song I."/>
            <person name="Jeong J.-H."/>
            <person name="Kim D."/>
            <person name="Kim S."/>
            <person name="Ryu S."/>
            <person name="Song J.Y."/>
            <person name="Lee S.K."/>
        </authorList>
    </citation>
    <scope>NUCLEOTIDE SEQUENCE [LARGE SCALE GENOMIC DNA]</scope>
    <source>
        <tissue evidence="2">Muscle</tissue>
    </source>
</reference>
<dbReference type="Proteomes" id="UP000314294">
    <property type="component" value="Unassembled WGS sequence"/>
</dbReference>
<keyword evidence="3" id="KW-1185">Reference proteome</keyword>
<organism evidence="2 3">
    <name type="scientific">Liparis tanakae</name>
    <name type="common">Tanaka's snailfish</name>
    <dbReference type="NCBI Taxonomy" id="230148"/>
    <lineage>
        <taxon>Eukaryota</taxon>
        <taxon>Metazoa</taxon>
        <taxon>Chordata</taxon>
        <taxon>Craniata</taxon>
        <taxon>Vertebrata</taxon>
        <taxon>Euteleostomi</taxon>
        <taxon>Actinopterygii</taxon>
        <taxon>Neopterygii</taxon>
        <taxon>Teleostei</taxon>
        <taxon>Neoteleostei</taxon>
        <taxon>Acanthomorphata</taxon>
        <taxon>Eupercaria</taxon>
        <taxon>Perciformes</taxon>
        <taxon>Cottioidei</taxon>
        <taxon>Cottales</taxon>
        <taxon>Liparidae</taxon>
        <taxon>Liparis</taxon>
    </lineage>
</organism>
<name>A0A4Z2INJ6_9TELE</name>
<comment type="caution">
    <text evidence="2">The sequence shown here is derived from an EMBL/GenBank/DDBJ whole genome shotgun (WGS) entry which is preliminary data.</text>
</comment>
<evidence type="ECO:0000313" key="3">
    <source>
        <dbReference type="Proteomes" id="UP000314294"/>
    </source>
</evidence>
<dbReference type="EMBL" id="SRLO01000065">
    <property type="protein sequence ID" value="TNN79371.1"/>
    <property type="molecule type" value="Genomic_DNA"/>
</dbReference>
<feature type="compositionally biased region" description="Polar residues" evidence="1">
    <location>
        <begin position="232"/>
        <end position="245"/>
    </location>
</feature>
<accession>A0A4Z2INJ6</accession>
<proteinExistence type="predicted"/>
<feature type="region of interest" description="Disordered" evidence="1">
    <location>
        <begin position="196"/>
        <end position="245"/>
    </location>
</feature>
<dbReference type="AlphaFoldDB" id="A0A4Z2INJ6"/>
<sequence length="245" mass="26509">MSGAQQLLRRLQTSNQLREGPAVRMQRQLSSSGSLFGNTYRLISQKSRCTCSSLRDGETDTKAGLSPCEGIGFIRHQGDLDRHMTASVGSGRVVVQCMKEESCEGALRGNLLPVPAQLPQLTPPHHFTFIPLLSYHLISHKMVKTENRTQVSDINGLYGFPSAALKGRAYGCQPQGTRATPNRDGRALWLIEMPADDKKVSTEEAGGVQKVSTEEAGGVQKVSTEDAGGVQEVSTERTGGVQQVE</sequence>
<protein>
    <submittedName>
        <fullName evidence="2">Uncharacterized protein</fullName>
    </submittedName>
</protein>
<evidence type="ECO:0000256" key="1">
    <source>
        <dbReference type="SAM" id="MobiDB-lite"/>
    </source>
</evidence>